<dbReference type="EMBL" id="CP047156">
    <property type="protein sequence ID" value="QHC01670.1"/>
    <property type="molecule type" value="Genomic_DNA"/>
</dbReference>
<dbReference type="SMART" id="SM00855">
    <property type="entry name" value="PGAM"/>
    <property type="match status" value="1"/>
</dbReference>
<dbReference type="InterPro" id="IPR050275">
    <property type="entry name" value="PGM_Phosphatase"/>
</dbReference>
<dbReference type="Gene3D" id="3.40.50.1240">
    <property type="entry name" value="Phosphoglycerate mutase-like"/>
    <property type="match status" value="1"/>
</dbReference>
<dbReference type="InterPro" id="IPR013078">
    <property type="entry name" value="His_Pase_superF_clade-1"/>
</dbReference>
<evidence type="ECO:0000313" key="3">
    <source>
        <dbReference type="Proteomes" id="UP000463857"/>
    </source>
</evidence>
<dbReference type="InterPro" id="IPR029033">
    <property type="entry name" value="His_PPase_superfam"/>
</dbReference>
<sequence>MSNAADTPDFGSLLVARHGQTEWSRSGQHTSFTDLPLLPEGEAQARGLAPLLAQFSPTRALSSPLERARRTAELAGFADPEIVPELTEWNYGDYEGRTRSEIQQDRPGWSIWTGTPEGGELITDVAARAGHVIATVLPDLEAGNNVVVFSHGHFSRVLVATWLGLAPADGRMFILDAGSFGVLGEDRDQRVVRRWNQPS</sequence>
<dbReference type="GO" id="GO:0070297">
    <property type="term" value="P:regulation of phosphorelay signal transduction system"/>
    <property type="evidence" value="ECO:0007669"/>
    <property type="project" value="TreeGrafter"/>
</dbReference>
<keyword evidence="3" id="KW-1185">Reference proteome</keyword>
<evidence type="ECO:0000313" key="2">
    <source>
        <dbReference type="EMBL" id="QHC01670.1"/>
    </source>
</evidence>
<dbReference type="PANTHER" id="PTHR48100">
    <property type="entry name" value="BROAD-SPECIFICITY PHOSPHATASE YOR283W-RELATED"/>
    <property type="match status" value="1"/>
</dbReference>
<dbReference type="Pfam" id="PF00300">
    <property type="entry name" value="His_Phos_1"/>
    <property type="match status" value="1"/>
</dbReference>
<dbReference type="Proteomes" id="UP000463857">
    <property type="component" value="Chromosome"/>
</dbReference>
<protein>
    <submittedName>
        <fullName evidence="2">Histidine phosphatase family protein</fullName>
    </submittedName>
</protein>
<reference evidence="2 3" key="1">
    <citation type="journal article" date="2018" name="Int. J. Syst. Evol. Microbiol.">
        <title>Epidermidibacterium keratini gen. nov., sp. nov., a member of the family Sporichthyaceae, isolated from keratin epidermis.</title>
        <authorList>
            <person name="Lee D.G."/>
            <person name="Trujillo M.E."/>
            <person name="Kang S."/>
            <person name="Nam J.J."/>
            <person name="Kim Y.J."/>
        </authorList>
    </citation>
    <scope>NUCLEOTIDE SEQUENCE [LARGE SCALE GENOMIC DNA]</scope>
    <source>
        <strain evidence="2 3">EPI-7</strain>
    </source>
</reference>
<dbReference type="OrthoDB" id="4697614at2"/>
<evidence type="ECO:0000256" key="1">
    <source>
        <dbReference type="PIRSR" id="PIRSR613078-2"/>
    </source>
</evidence>
<dbReference type="CDD" id="cd07067">
    <property type="entry name" value="HP_PGM_like"/>
    <property type="match status" value="1"/>
</dbReference>
<dbReference type="PANTHER" id="PTHR48100:SF15">
    <property type="entry name" value="SEDOHEPTULOSE 1,7-BISPHOSPHATASE"/>
    <property type="match status" value="1"/>
</dbReference>
<gene>
    <name evidence="2" type="ORF">EK0264_16160</name>
</gene>
<organism evidence="2 3">
    <name type="scientific">Epidermidibacterium keratini</name>
    <dbReference type="NCBI Taxonomy" id="1891644"/>
    <lineage>
        <taxon>Bacteria</taxon>
        <taxon>Bacillati</taxon>
        <taxon>Actinomycetota</taxon>
        <taxon>Actinomycetes</taxon>
        <taxon>Sporichthyales</taxon>
        <taxon>Sporichthyaceae</taxon>
        <taxon>Epidermidibacterium</taxon>
    </lineage>
</organism>
<dbReference type="FunCoup" id="A0A7L4YRC4">
    <property type="interactions" value="7"/>
</dbReference>
<dbReference type="GO" id="GO:0101006">
    <property type="term" value="F:protein histidine phosphatase activity"/>
    <property type="evidence" value="ECO:0007669"/>
    <property type="project" value="TreeGrafter"/>
</dbReference>
<accession>A0A7L4YRC4</accession>
<dbReference type="InParanoid" id="A0A7L4YRC4"/>
<name>A0A7L4YRC4_9ACTN</name>
<dbReference type="AlphaFoldDB" id="A0A7L4YRC4"/>
<feature type="binding site" evidence="1">
    <location>
        <position position="67"/>
    </location>
    <ligand>
        <name>substrate</name>
    </ligand>
</feature>
<dbReference type="RefSeq" id="WP_159546805.1">
    <property type="nucleotide sequence ID" value="NZ_CP047156.1"/>
</dbReference>
<dbReference type="SUPFAM" id="SSF53254">
    <property type="entry name" value="Phosphoglycerate mutase-like"/>
    <property type="match status" value="1"/>
</dbReference>
<dbReference type="KEGG" id="eke:EK0264_16160"/>
<proteinExistence type="predicted"/>